<reference evidence="2" key="1">
    <citation type="submission" date="2006-12" db="EMBL/GenBank/DDBJ databases">
        <title>Complete sequence of Halorhodospira halophila SL1.</title>
        <authorList>
            <consortium name="US DOE Joint Genome Institute"/>
            <person name="Copeland A."/>
            <person name="Lucas S."/>
            <person name="Lapidus A."/>
            <person name="Barry K."/>
            <person name="Detter J.C."/>
            <person name="Glavina del Rio T."/>
            <person name="Hammon N."/>
            <person name="Israni S."/>
            <person name="Dalin E."/>
            <person name="Tice H."/>
            <person name="Pitluck S."/>
            <person name="Saunders E."/>
            <person name="Brettin T."/>
            <person name="Bruce D."/>
            <person name="Han C."/>
            <person name="Tapia R."/>
            <person name="Schmutz J."/>
            <person name="Larimer F."/>
            <person name="Land M."/>
            <person name="Hauser L."/>
            <person name="Kyrpides N."/>
            <person name="Mikhailova N."/>
            <person name="Hoff W."/>
            <person name="Richardson P."/>
        </authorList>
    </citation>
    <scope>NUCLEOTIDE SEQUENCE [LARGE SCALE GENOMIC DNA]</scope>
    <source>
        <strain evidence="2">DSM 244 / SL1</strain>
    </source>
</reference>
<protein>
    <recommendedName>
        <fullName evidence="3">DUF3775 domain-containing protein</fullName>
    </recommendedName>
</protein>
<dbReference type="OrthoDB" id="5641374at2"/>
<reference evidence="1 2" key="2">
    <citation type="journal article" date="2013" name="Stand. Genomic Sci.">
        <title>Complete genome sequence of Halorhodospira halophila SL1.</title>
        <authorList>
            <person name="Challacombe J.F."/>
            <person name="Majid S."/>
            <person name="Deole R."/>
            <person name="Brettin T.S."/>
            <person name="Bruce D."/>
            <person name="Delano S.F."/>
            <person name="Detter J.C."/>
            <person name="Gleasner C.D."/>
            <person name="Han C.S."/>
            <person name="Misra M."/>
            <person name="Reitenga K.G."/>
            <person name="Mikhailova N."/>
            <person name="Woyke T."/>
            <person name="Pitluck S."/>
            <person name="Nolan M."/>
            <person name="Land M.L."/>
            <person name="Saunders E."/>
            <person name="Tapia R."/>
            <person name="Lapidus A."/>
            <person name="Ivanova N."/>
            <person name="Hoff W.D."/>
        </authorList>
    </citation>
    <scope>NUCLEOTIDE SEQUENCE [LARGE SCALE GENOMIC DNA]</scope>
    <source>
        <strain evidence="2">DSM 244 / SL1</strain>
    </source>
</reference>
<keyword evidence="2" id="KW-1185">Reference proteome</keyword>
<dbReference type="KEGG" id="hha:Hhal_1114"/>
<dbReference type="AlphaFoldDB" id="A1WW28"/>
<gene>
    <name evidence="1" type="ordered locus">Hhal_1114</name>
</gene>
<dbReference type="EMBL" id="CP000544">
    <property type="protein sequence ID" value="ABM61890.1"/>
    <property type="molecule type" value="Genomic_DNA"/>
</dbReference>
<name>A1WW28_HALHL</name>
<evidence type="ECO:0000313" key="2">
    <source>
        <dbReference type="Proteomes" id="UP000000647"/>
    </source>
</evidence>
<dbReference type="RefSeq" id="WP_011813913.1">
    <property type="nucleotide sequence ID" value="NC_008789.1"/>
</dbReference>
<evidence type="ECO:0000313" key="1">
    <source>
        <dbReference type="EMBL" id="ABM61890.1"/>
    </source>
</evidence>
<organism evidence="1 2">
    <name type="scientific">Halorhodospira halophila (strain DSM 244 / SL1)</name>
    <name type="common">Ectothiorhodospira halophila (strain DSM 244 / SL1)</name>
    <dbReference type="NCBI Taxonomy" id="349124"/>
    <lineage>
        <taxon>Bacteria</taxon>
        <taxon>Pseudomonadati</taxon>
        <taxon>Pseudomonadota</taxon>
        <taxon>Gammaproteobacteria</taxon>
        <taxon>Chromatiales</taxon>
        <taxon>Ectothiorhodospiraceae</taxon>
        <taxon>Halorhodospira</taxon>
    </lineage>
</organism>
<dbReference type="HOGENOM" id="CLU_122278_0_0_6"/>
<proteinExistence type="predicted"/>
<dbReference type="eggNOG" id="ENOG5032ZE4">
    <property type="taxonomic scope" value="Bacteria"/>
</dbReference>
<dbReference type="Proteomes" id="UP000000647">
    <property type="component" value="Chromosome"/>
</dbReference>
<accession>A1WW28</accession>
<dbReference type="Pfam" id="PF12616">
    <property type="entry name" value="DUF3775"/>
    <property type="match status" value="1"/>
</dbReference>
<dbReference type="STRING" id="349124.Hhal_1114"/>
<sequence>MFEVSLDTVCFIIRKCREFQAKEAVVIPDSPDGPEDDWALQVLADHADDLSVQELRATFEDMEPAEQAEVVALMWIGRGDFDVSEWAEARSEAKSAWNPRTADYILATPLAADYLEEGLDACGFDCQE</sequence>
<dbReference type="InterPro" id="IPR022254">
    <property type="entry name" value="DUF3775"/>
</dbReference>
<evidence type="ECO:0008006" key="3">
    <source>
        <dbReference type="Google" id="ProtNLM"/>
    </source>
</evidence>